<name>A0A1I6SVV6_9PSEU</name>
<feature type="transmembrane region" description="Helical" evidence="1">
    <location>
        <begin position="200"/>
        <end position="224"/>
    </location>
</feature>
<evidence type="ECO:0000256" key="1">
    <source>
        <dbReference type="SAM" id="Phobius"/>
    </source>
</evidence>
<organism evidence="2 3">
    <name type="scientific">Saccharopolyspora flava</name>
    <dbReference type="NCBI Taxonomy" id="95161"/>
    <lineage>
        <taxon>Bacteria</taxon>
        <taxon>Bacillati</taxon>
        <taxon>Actinomycetota</taxon>
        <taxon>Actinomycetes</taxon>
        <taxon>Pseudonocardiales</taxon>
        <taxon>Pseudonocardiaceae</taxon>
        <taxon>Saccharopolyspora</taxon>
    </lineage>
</organism>
<dbReference type="InterPro" id="IPR045393">
    <property type="entry name" value="DUF6518"/>
</dbReference>
<evidence type="ECO:0000313" key="3">
    <source>
        <dbReference type="Proteomes" id="UP000198852"/>
    </source>
</evidence>
<dbReference type="STRING" id="95161.SAMN05660874_03475"/>
<accession>A0A1I6SVV6</accession>
<feature type="transmembrane region" description="Helical" evidence="1">
    <location>
        <begin position="109"/>
        <end position="132"/>
    </location>
</feature>
<dbReference type="Proteomes" id="UP000198852">
    <property type="component" value="Unassembled WGS sequence"/>
</dbReference>
<feature type="transmembrane region" description="Helical" evidence="1">
    <location>
        <begin position="53"/>
        <end position="72"/>
    </location>
</feature>
<keyword evidence="3" id="KW-1185">Reference proteome</keyword>
<protein>
    <submittedName>
        <fullName evidence="2">Uncharacterized protein</fullName>
    </submittedName>
</protein>
<keyword evidence="1" id="KW-1133">Transmembrane helix</keyword>
<feature type="transmembrane region" description="Helical" evidence="1">
    <location>
        <begin position="170"/>
        <end position="188"/>
    </location>
</feature>
<keyword evidence="1" id="KW-0812">Transmembrane</keyword>
<dbReference type="Pfam" id="PF20128">
    <property type="entry name" value="DUF6518"/>
    <property type="match status" value="1"/>
</dbReference>
<dbReference type="AlphaFoldDB" id="A0A1I6SVV6"/>
<proteinExistence type="predicted"/>
<reference evidence="3" key="1">
    <citation type="submission" date="2016-10" db="EMBL/GenBank/DDBJ databases">
        <authorList>
            <person name="Varghese N."/>
            <person name="Submissions S."/>
        </authorList>
    </citation>
    <scope>NUCLEOTIDE SEQUENCE [LARGE SCALE GENOMIC DNA]</scope>
    <source>
        <strain evidence="3">DSM 44771</strain>
    </source>
</reference>
<feature type="transmembrane region" description="Helical" evidence="1">
    <location>
        <begin position="77"/>
        <end position="97"/>
    </location>
</feature>
<evidence type="ECO:0000313" key="2">
    <source>
        <dbReference type="EMBL" id="SFS81037.1"/>
    </source>
</evidence>
<gene>
    <name evidence="2" type="ORF">SAMN05660874_03475</name>
</gene>
<feature type="transmembrane region" description="Helical" evidence="1">
    <location>
        <begin position="26"/>
        <end position="47"/>
    </location>
</feature>
<sequence>MLGPPGARLHDMPPPAGRHRRRSATAVAGAAVAAGLAVGAATALAQGRLPSELAPLATSSGAWCLVAFVLALPAPSVLSGGVAGAGALAGMLTGYGLTDLLRGYPSSSGLLVLWAGAALLAGPLLGVGAHWLPRAPGTRAALGVSILAGVLLGEAGYGLTVLATTSDPRYWWGQAGLGALALLAAAVVRLRGVGVIVQSVLFTAAVATTFPVIAMHAGALMLLAP</sequence>
<feature type="transmembrane region" description="Helical" evidence="1">
    <location>
        <begin position="144"/>
        <end position="164"/>
    </location>
</feature>
<keyword evidence="1" id="KW-0472">Membrane</keyword>
<dbReference type="EMBL" id="FOZX01000005">
    <property type="protein sequence ID" value="SFS81037.1"/>
    <property type="molecule type" value="Genomic_DNA"/>
</dbReference>